<dbReference type="Pfam" id="PF14063">
    <property type="entry name" value="DUF4254"/>
    <property type="match status" value="2"/>
</dbReference>
<organism evidence="1">
    <name type="scientific">marine metagenome</name>
    <dbReference type="NCBI Taxonomy" id="408172"/>
    <lineage>
        <taxon>unclassified sequences</taxon>
        <taxon>metagenomes</taxon>
        <taxon>ecological metagenomes</taxon>
    </lineage>
</organism>
<protein>
    <recommendedName>
        <fullName evidence="2">DUF4254 domain-containing protein</fullName>
    </recommendedName>
</protein>
<gene>
    <name evidence="1" type="ORF">METZ01_LOCUS460246</name>
</gene>
<sequence>MAETLGSLIDKLSIKNLRYWHLDEVIQARDVSDTQVEELKAKMELVDCQRKELLDEIDAFLSAALRGEVRIRDEKVKLYKNLNVVSSDGLNQLGEAVSELAMSNIKIWHLEDEVRREDLTDSKIVKTKRSIDTTNQERNNLMDKVDEILEKAVKQSK</sequence>
<dbReference type="AlphaFoldDB" id="A0A383AI09"/>
<accession>A0A383AI09</accession>
<name>A0A383AI09_9ZZZZ</name>
<proteinExistence type="predicted"/>
<dbReference type="InterPro" id="IPR025350">
    <property type="entry name" value="DUF4254"/>
</dbReference>
<evidence type="ECO:0008006" key="2">
    <source>
        <dbReference type="Google" id="ProtNLM"/>
    </source>
</evidence>
<evidence type="ECO:0000313" key="1">
    <source>
        <dbReference type="EMBL" id="SVE07392.1"/>
    </source>
</evidence>
<reference evidence="1" key="1">
    <citation type="submission" date="2018-05" db="EMBL/GenBank/DDBJ databases">
        <authorList>
            <person name="Lanie J.A."/>
            <person name="Ng W.-L."/>
            <person name="Kazmierczak K.M."/>
            <person name="Andrzejewski T.M."/>
            <person name="Davidsen T.M."/>
            <person name="Wayne K.J."/>
            <person name="Tettelin H."/>
            <person name="Glass J.I."/>
            <person name="Rusch D."/>
            <person name="Podicherti R."/>
            <person name="Tsui H.-C.T."/>
            <person name="Winkler M.E."/>
        </authorList>
    </citation>
    <scope>NUCLEOTIDE SEQUENCE</scope>
</reference>
<dbReference type="EMBL" id="UINC01192307">
    <property type="protein sequence ID" value="SVE07392.1"/>
    <property type="molecule type" value="Genomic_DNA"/>
</dbReference>